<comment type="caution">
    <text evidence="1">The sequence shown here is derived from an EMBL/GenBank/DDBJ whole genome shotgun (WGS) entry which is preliminary data.</text>
</comment>
<dbReference type="EMBL" id="VIFK01000050">
    <property type="protein sequence ID" value="TQE99600.1"/>
    <property type="molecule type" value="Genomic_DNA"/>
</dbReference>
<gene>
    <name evidence="1" type="ORF">FKY71_07735</name>
</gene>
<organism evidence="1 2">
    <name type="scientific">Spiribacter salinus</name>
    <dbReference type="NCBI Taxonomy" id="1335746"/>
    <lineage>
        <taxon>Bacteria</taxon>
        <taxon>Pseudomonadati</taxon>
        <taxon>Pseudomonadota</taxon>
        <taxon>Gammaproteobacteria</taxon>
        <taxon>Chromatiales</taxon>
        <taxon>Ectothiorhodospiraceae</taxon>
        <taxon>Spiribacter</taxon>
    </lineage>
</organism>
<sequence length="150" mass="17030">MPDILPAYRVVLDELRPVLHDLPGKLIGIDGRNGVGKTTLGRFLAWQSNISLIETDLFLHRHTGRLEYRVDEIGHLIQARLEKPRPVIVDGITLFSILGQMNQTADFVIYCRSTNDSEGNYLEPILENYEAQYAPIRNANLVVDLDWTDS</sequence>
<accession>A0A540VS57</accession>
<evidence type="ECO:0008006" key="3">
    <source>
        <dbReference type="Google" id="ProtNLM"/>
    </source>
</evidence>
<dbReference type="SUPFAM" id="SSF52540">
    <property type="entry name" value="P-loop containing nucleoside triphosphate hydrolases"/>
    <property type="match status" value="1"/>
</dbReference>
<reference evidence="1 2" key="1">
    <citation type="submission" date="2019-06" db="EMBL/GenBank/DDBJ databases">
        <title>Metagenome assembled Genome of Spiribacter salinus SL48-SHIP from the microbial mat of Salt Lake 48 (Novosibirsk region, Russia).</title>
        <authorList>
            <person name="Shipova A."/>
            <person name="Rozanov A.S."/>
            <person name="Bryanskaya A.V."/>
            <person name="Peltek S.E."/>
        </authorList>
    </citation>
    <scope>NUCLEOTIDE SEQUENCE [LARGE SCALE GENOMIC DNA]</scope>
    <source>
        <strain evidence="1">SL48-SHIP-2</strain>
    </source>
</reference>
<evidence type="ECO:0000313" key="1">
    <source>
        <dbReference type="EMBL" id="TQE99600.1"/>
    </source>
</evidence>
<dbReference type="Proteomes" id="UP000315400">
    <property type="component" value="Unassembled WGS sequence"/>
</dbReference>
<protein>
    <recommendedName>
        <fullName evidence="3">AAA family ATPase</fullName>
    </recommendedName>
</protein>
<proteinExistence type="predicted"/>
<name>A0A540VS57_9GAMM</name>
<evidence type="ECO:0000313" key="2">
    <source>
        <dbReference type="Proteomes" id="UP000315400"/>
    </source>
</evidence>
<dbReference type="AlphaFoldDB" id="A0A540VS57"/>
<dbReference type="Gene3D" id="3.40.50.300">
    <property type="entry name" value="P-loop containing nucleotide triphosphate hydrolases"/>
    <property type="match status" value="1"/>
</dbReference>
<dbReference type="InterPro" id="IPR027417">
    <property type="entry name" value="P-loop_NTPase"/>
</dbReference>